<evidence type="ECO:0000259" key="4">
    <source>
        <dbReference type="Pfam" id="PF09990"/>
    </source>
</evidence>
<dbReference type="Pfam" id="PF07635">
    <property type="entry name" value="PSCyt1"/>
    <property type="match status" value="1"/>
</dbReference>
<organism evidence="5 6">
    <name type="scientific">Rubripirellula tenax</name>
    <dbReference type="NCBI Taxonomy" id="2528015"/>
    <lineage>
        <taxon>Bacteria</taxon>
        <taxon>Pseudomonadati</taxon>
        <taxon>Planctomycetota</taxon>
        <taxon>Planctomycetia</taxon>
        <taxon>Pirellulales</taxon>
        <taxon>Pirellulaceae</taxon>
        <taxon>Rubripirellula</taxon>
    </lineage>
</organism>
<feature type="compositionally biased region" description="Basic and acidic residues" evidence="1">
    <location>
        <begin position="347"/>
        <end position="362"/>
    </location>
</feature>
<dbReference type="AlphaFoldDB" id="A0A5C6FF65"/>
<evidence type="ECO:0000313" key="5">
    <source>
        <dbReference type="EMBL" id="TWU59377.1"/>
    </source>
</evidence>
<dbReference type="InterPro" id="IPR019251">
    <property type="entry name" value="DUF2231_TM"/>
</dbReference>
<dbReference type="PANTHER" id="PTHR35889">
    <property type="entry name" value="CYCLOINULO-OLIGOSACCHARIDE FRUCTANOTRANSFERASE-RELATED"/>
    <property type="match status" value="1"/>
</dbReference>
<dbReference type="OrthoDB" id="9809746at2"/>
<keyword evidence="6" id="KW-1185">Reference proteome</keyword>
<feature type="transmembrane region" description="Helical" evidence="2">
    <location>
        <begin position="263"/>
        <end position="284"/>
    </location>
</feature>
<evidence type="ECO:0000313" key="6">
    <source>
        <dbReference type="Proteomes" id="UP000318288"/>
    </source>
</evidence>
<dbReference type="EMBL" id="SJPW01000002">
    <property type="protein sequence ID" value="TWU59377.1"/>
    <property type="molecule type" value="Genomic_DNA"/>
</dbReference>
<keyword evidence="2" id="KW-0812">Transmembrane</keyword>
<dbReference type="PANTHER" id="PTHR35889:SF3">
    <property type="entry name" value="F-BOX DOMAIN-CONTAINING PROTEIN"/>
    <property type="match status" value="1"/>
</dbReference>
<proteinExistence type="predicted"/>
<feature type="region of interest" description="Disordered" evidence="1">
    <location>
        <begin position="342"/>
        <end position="362"/>
    </location>
</feature>
<sequence length="362" mass="39576">MRTSLHVPRIAQLATILAFVWIGSAWPITIVHAQEAVAEVADRTTSDEAIATVLDDEGRLVVFARDIVPILRKNCLDCHGPDDAKNDFRVDDRSLMMDYVEPEDLESSSLYVDYLTIDDEDMLMPPRSHGGPLSPGELSLIRTWIEEGATWPDDVKFASTDGEVLAPVTTAAPKGLAERVWAAQGFLHPATVHFPIALLLFGAAFVVLGWKWPALGTQIPLACLLIGSLTAVVATLMGWSFAVEQGYGSWDRFDAEMMDREVFWHRWSGVILSVLSIAFAAIALLTLRGDRPKLTIVWKVGLLVCAGIAGAVGHQGGEMSYGKDFYPKALRTLLGTSEADTMADPVETPKIEPLDHPIEKSN</sequence>
<feature type="transmembrane region" description="Helical" evidence="2">
    <location>
        <begin position="296"/>
        <end position="314"/>
    </location>
</feature>
<reference evidence="5 6" key="1">
    <citation type="submission" date="2019-02" db="EMBL/GenBank/DDBJ databases">
        <title>Deep-cultivation of Planctomycetes and their phenomic and genomic characterization uncovers novel biology.</title>
        <authorList>
            <person name="Wiegand S."/>
            <person name="Jogler M."/>
            <person name="Boedeker C."/>
            <person name="Pinto D."/>
            <person name="Vollmers J."/>
            <person name="Rivas-Marin E."/>
            <person name="Kohn T."/>
            <person name="Peeters S.H."/>
            <person name="Heuer A."/>
            <person name="Rast P."/>
            <person name="Oberbeckmann S."/>
            <person name="Bunk B."/>
            <person name="Jeske O."/>
            <person name="Meyerdierks A."/>
            <person name="Storesund J.E."/>
            <person name="Kallscheuer N."/>
            <person name="Luecker S."/>
            <person name="Lage O.M."/>
            <person name="Pohl T."/>
            <person name="Merkel B.J."/>
            <person name="Hornburger P."/>
            <person name="Mueller R.-W."/>
            <person name="Bruemmer F."/>
            <person name="Labrenz M."/>
            <person name="Spormann A.M."/>
            <person name="Op Den Camp H."/>
            <person name="Overmann J."/>
            <person name="Amann R."/>
            <person name="Jetten M.S.M."/>
            <person name="Mascher T."/>
            <person name="Medema M.H."/>
            <person name="Devos D.P."/>
            <person name="Kaster A.-K."/>
            <person name="Ovreas L."/>
            <person name="Rohde M."/>
            <person name="Galperin M.Y."/>
            <person name="Jogler C."/>
        </authorList>
    </citation>
    <scope>NUCLEOTIDE SEQUENCE [LARGE SCALE GENOMIC DNA]</scope>
    <source>
        <strain evidence="5 6">Poly51</strain>
    </source>
</reference>
<name>A0A5C6FF65_9BACT</name>
<keyword evidence="2" id="KW-0472">Membrane</keyword>
<feature type="transmembrane region" description="Helical" evidence="2">
    <location>
        <begin position="222"/>
        <end position="243"/>
    </location>
</feature>
<evidence type="ECO:0000256" key="1">
    <source>
        <dbReference type="SAM" id="MobiDB-lite"/>
    </source>
</evidence>
<dbReference type="Pfam" id="PF09990">
    <property type="entry name" value="DUF2231"/>
    <property type="match status" value="1"/>
</dbReference>
<dbReference type="Proteomes" id="UP000318288">
    <property type="component" value="Unassembled WGS sequence"/>
</dbReference>
<gene>
    <name evidence="5" type="ORF">Poly51_21650</name>
</gene>
<accession>A0A5C6FF65</accession>
<feature type="domain" description="Cytochrome C Planctomycete-type" evidence="3">
    <location>
        <begin position="75"/>
        <end position="127"/>
    </location>
</feature>
<evidence type="ECO:0000259" key="3">
    <source>
        <dbReference type="Pfam" id="PF07635"/>
    </source>
</evidence>
<comment type="caution">
    <text evidence="5">The sequence shown here is derived from an EMBL/GenBank/DDBJ whole genome shotgun (WGS) entry which is preliminary data.</text>
</comment>
<keyword evidence="2" id="KW-1133">Transmembrane helix</keyword>
<dbReference type="RefSeq" id="WP_146456936.1">
    <property type="nucleotide sequence ID" value="NZ_SJPW01000002.1"/>
</dbReference>
<dbReference type="InterPro" id="IPR011429">
    <property type="entry name" value="Cyt_c_Planctomycete-type"/>
</dbReference>
<feature type="transmembrane region" description="Helical" evidence="2">
    <location>
        <begin position="192"/>
        <end position="210"/>
    </location>
</feature>
<feature type="domain" description="DUF2231" evidence="4">
    <location>
        <begin position="187"/>
        <end position="322"/>
    </location>
</feature>
<evidence type="ECO:0000256" key="2">
    <source>
        <dbReference type="SAM" id="Phobius"/>
    </source>
</evidence>
<protein>
    <submittedName>
        <fullName evidence="5">Planctomycete cytochrome C</fullName>
    </submittedName>
</protein>